<evidence type="ECO:0000256" key="3">
    <source>
        <dbReference type="ARBA" id="ARBA00022691"/>
    </source>
</evidence>
<dbReference type="AlphaFoldDB" id="L0DSC0"/>
<proteinExistence type="predicted"/>
<dbReference type="Proteomes" id="UP000010809">
    <property type="component" value="Chromosome"/>
</dbReference>
<dbReference type="InterPro" id="IPR012967">
    <property type="entry name" value="COMT_dimerisation"/>
</dbReference>
<dbReference type="Gene3D" id="3.40.50.150">
    <property type="entry name" value="Vaccinia Virus protein VP39"/>
    <property type="match status" value="1"/>
</dbReference>
<evidence type="ECO:0000313" key="7">
    <source>
        <dbReference type="Proteomes" id="UP000010809"/>
    </source>
</evidence>
<dbReference type="SUPFAM" id="SSF46785">
    <property type="entry name" value="Winged helix' DNA-binding domain"/>
    <property type="match status" value="1"/>
</dbReference>
<dbReference type="InterPro" id="IPR036388">
    <property type="entry name" value="WH-like_DNA-bd_sf"/>
</dbReference>
<dbReference type="SUPFAM" id="SSF53335">
    <property type="entry name" value="S-adenosyl-L-methionine-dependent methyltransferases"/>
    <property type="match status" value="1"/>
</dbReference>
<dbReference type="InterPro" id="IPR001077">
    <property type="entry name" value="COMT_C"/>
</dbReference>
<dbReference type="EMBL" id="CP003989">
    <property type="protein sequence ID" value="AGA31870.1"/>
    <property type="molecule type" value="Genomic_DNA"/>
</dbReference>
<dbReference type="PROSITE" id="PS51683">
    <property type="entry name" value="SAM_OMT_II"/>
    <property type="match status" value="1"/>
</dbReference>
<evidence type="ECO:0000256" key="1">
    <source>
        <dbReference type="ARBA" id="ARBA00022603"/>
    </source>
</evidence>
<keyword evidence="3" id="KW-0949">S-adenosyl-L-methionine</keyword>
<gene>
    <name evidence="6" type="primary">tcmO [H]</name>
    <name evidence="6" type="ordered locus">TVNIR_0157</name>
</gene>
<name>L0DSC0_THIND</name>
<dbReference type="InterPro" id="IPR029063">
    <property type="entry name" value="SAM-dependent_MTases_sf"/>
</dbReference>
<sequence length="377" mass="42456">MPDPSTASIRPRRTLGRLWRHAERIWTTRVMEGLLLRRHARHMYLLMGGHIYFQTVCAGVQTGLFTLLDREPELTLPEIAERLGLEEKPTRILLLGCTSLGLLRKRRHRYRNGYLASRLLVEGVPGNVVPILRWQREINYRALAHLPEALAANTNVGLTEFPGNEPTLYERLAHDPRLETIFQEAMESISVQANQLLARFGDFSGVRHLVDVGGGNGANVLELAGQHPHLRNTVFDLPSVCTIAQRNFQQSRHADRLGTHAGNCFTDPFPEGADGFLFCHFLTIWSEAENRRLLEKAFQALPSGGQVMIFNMMQADDGRGPLSAALGSPYFLTLATGRGMLYTWNEYESWLRDAGFQSVSRLRLPRDHGLIVGRKTG</sequence>
<dbReference type="Pfam" id="PF00891">
    <property type="entry name" value="Methyltransf_2"/>
    <property type="match status" value="1"/>
</dbReference>
<dbReference type="GO" id="GO:0046983">
    <property type="term" value="F:protein dimerization activity"/>
    <property type="evidence" value="ECO:0007669"/>
    <property type="project" value="InterPro"/>
</dbReference>
<dbReference type="PANTHER" id="PTHR11746">
    <property type="entry name" value="O-METHYLTRANSFERASE"/>
    <property type="match status" value="1"/>
</dbReference>
<reference evidence="6" key="1">
    <citation type="submission" date="2015-12" db="EMBL/GenBank/DDBJ databases">
        <authorList>
            <person name="Tikhonova T.V."/>
            <person name="Pavlov A.R."/>
            <person name="Beletsky A.V."/>
            <person name="Mardanov A.V."/>
            <person name="Sorokin D.Y."/>
            <person name="Ravin N.V."/>
            <person name="Popov V.O."/>
        </authorList>
    </citation>
    <scope>NUCLEOTIDE SEQUENCE</scope>
    <source>
        <strain evidence="6">DSM 14787</strain>
    </source>
</reference>
<dbReference type="CDD" id="cd02440">
    <property type="entry name" value="AdoMet_MTases"/>
    <property type="match status" value="1"/>
</dbReference>
<protein>
    <submittedName>
        <fullName evidence="6">O-methyltransferase, family 2</fullName>
    </submittedName>
</protein>
<dbReference type="Pfam" id="PF08100">
    <property type="entry name" value="Dimerisation"/>
    <property type="match status" value="1"/>
</dbReference>
<dbReference type="GO" id="GO:0008171">
    <property type="term" value="F:O-methyltransferase activity"/>
    <property type="evidence" value="ECO:0007669"/>
    <property type="project" value="InterPro"/>
</dbReference>
<dbReference type="Gene3D" id="1.10.10.10">
    <property type="entry name" value="Winged helix-like DNA-binding domain superfamily/Winged helix DNA-binding domain"/>
    <property type="match status" value="1"/>
</dbReference>
<dbReference type="STRING" id="1255043.TVNIR_0157"/>
<feature type="domain" description="O-methyltransferase dimerisation" evidence="5">
    <location>
        <begin position="46"/>
        <end position="121"/>
    </location>
</feature>
<feature type="domain" description="O-methyltransferase C-terminal" evidence="4">
    <location>
        <begin position="168"/>
        <end position="357"/>
    </location>
</feature>
<evidence type="ECO:0000259" key="5">
    <source>
        <dbReference type="Pfam" id="PF08100"/>
    </source>
</evidence>
<dbReference type="InterPro" id="IPR016461">
    <property type="entry name" value="COMT-like"/>
</dbReference>
<dbReference type="GO" id="GO:0032259">
    <property type="term" value="P:methylation"/>
    <property type="evidence" value="ECO:0007669"/>
    <property type="project" value="UniProtKB-KW"/>
</dbReference>
<keyword evidence="1" id="KW-0489">Methyltransferase</keyword>
<dbReference type="Gene3D" id="1.20.58.1390">
    <property type="match status" value="1"/>
</dbReference>
<dbReference type="PATRIC" id="fig|1255043.3.peg.157"/>
<accession>L0DSC0</accession>
<dbReference type="KEGG" id="tni:TVNIR_0157"/>
<dbReference type="InterPro" id="IPR036390">
    <property type="entry name" value="WH_DNA-bd_sf"/>
</dbReference>
<keyword evidence="7" id="KW-1185">Reference proteome</keyword>
<evidence type="ECO:0000259" key="4">
    <source>
        <dbReference type="Pfam" id="PF00891"/>
    </source>
</evidence>
<dbReference type="eggNOG" id="COG0500">
    <property type="taxonomic scope" value="Bacteria"/>
</dbReference>
<organism evidence="6 7">
    <name type="scientific">Thioalkalivibrio nitratireducens (strain DSM 14787 / UNIQEM 213 / ALEN2)</name>
    <dbReference type="NCBI Taxonomy" id="1255043"/>
    <lineage>
        <taxon>Bacteria</taxon>
        <taxon>Pseudomonadati</taxon>
        <taxon>Pseudomonadota</taxon>
        <taxon>Gammaproteobacteria</taxon>
        <taxon>Chromatiales</taxon>
        <taxon>Ectothiorhodospiraceae</taxon>
        <taxon>Thioalkalivibrio</taxon>
    </lineage>
</organism>
<evidence type="ECO:0000313" key="6">
    <source>
        <dbReference type="EMBL" id="AGA31870.1"/>
    </source>
</evidence>
<evidence type="ECO:0000256" key="2">
    <source>
        <dbReference type="ARBA" id="ARBA00022679"/>
    </source>
</evidence>
<dbReference type="HOGENOM" id="CLU_005533_4_0_6"/>
<keyword evidence="2" id="KW-0808">Transferase</keyword>